<dbReference type="InterPro" id="IPR031717">
    <property type="entry name" value="ODO-1/KGD_C"/>
</dbReference>
<dbReference type="Gene3D" id="3.30.70.330">
    <property type="match status" value="1"/>
</dbReference>
<keyword evidence="11" id="KW-1185">Reference proteome</keyword>
<dbReference type="InterPro" id="IPR042179">
    <property type="entry name" value="KGD_C_sf"/>
</dbReference>
<keyword evidence="7" id="KW-0496">Mitochondrion</keyword>
<feature type="compositionally biased region" description="Polar residues" evidence="9">
    <location>
        <begin position="358"/>
        <end position="376"/>
    </location>
</feature>
<dbReference type="SMART" id="SM00861">
    <property type="entry name" value="Transket_pyr"/>
    <property type="match status" value="1"/>
</dbReference>
<dbReference type="WBParaSite" id="Hba_18551">
    <property type="protein sequence ID" value="Hba_18551"/>
    <property type="gene ID" value="Hba_18551"/>
</dbReference>
<evidence type="ECO:0000256" key="2">
    <source>
        <dbReference type="ARBA" id="ARBA00004173"/>
    </source>
</evidence>
<dbReference type="InterPro" id="IPR001017">
    <property type="entry name" value="DH_E1"/>
</dbReference>
<dbReference type="Gene3D" id="3.40.50.11610">
    <property type="entry name" value="Multifunctional 2-oxoglutarate metabolism enzyme, C-terminal domain"/>
    <property type="match status" value="1"/>
</dbReference>
<dbReference type="PANTHER" id="PTHR23152">
    <property type="entry name" value="2-OXOGLUTARATE DEHYDROGENASE"/>
    <property type="match status" value="1"/>
</dbReference>
<dbReference type="GO" id="GO:0030976">
    <property type="term" value="F:thiamine pyrophosphate binding"/>
    <property type="evidence" value="ECO:0007669"/>
    <property type="project" value="InterPro"/>
</dbReference>
<dbReference type="InterPro" id="IPR000504">
    <property type="entry name" value="RRM_dom"/>
</dbReference>
<keyword evidence="8" id="KW-0694">RNA-binding</keyword>
<keyword evidence="4" id="KW-0809">Transit peptide</keyword>
<feature type="region of interest" description="Disordered" evidence="9">
    <location>
        <begin position="1441"/>
        <end position="1462"/>
    </location>
</feature>
<feature type="compositionally biased region" description="Basic and acidic residues" evidence="9">
    <location>
        <begin position="1444"/>
        <end position="1458"/>
    </location>
</feature>
<dbReference type="Gene3D" id="3.40.50.12470">
    <property type="match status" value="2"/>
</dbReference>
<feature type="region of interest" description="Disordered" evidence="9">
    <location>
        <begin position="354"/>
        <end position="376"/>
    </location>
</feature>
<feature type="region of interest" description="Disordered" evidence="9">
    <location>
        <begin position="1249"/>
        <end position="1274"/>
    </location>
</feature>
<evidence type="ECO:0000313" key="12">
    <source>
        <dbReference type="WBParaSite" id="Hba_18551"/>
    </source>
</evidence>
<comment type="cofactor">
    <cofactor evidence="1">
        <name>thiamine diphosphate</name>
        <dbReference type="ChEBI" id="CHEBI:58937"/>
    </cofactor>
</comment>
<dbReference type="InterPro" id="IPR005475">
    <property type="entry name" value="Transketolase-like_Pyr-bd"/>
</dbReference>
<feature type="domain" description="RRM" evidence="10">
    <location>
        <begin position="2"/>
        <end position="71"/>
    </location>
</feature>
<dbReference type="Proteomes" id="UP000095283">
    <property type="component" value="Unplaced"/>
</dbReference>
<dbReference type="GO" id="GO:0005739">
    <property type="term" value="C:mitochondrion"/>
    <property type="evidence" value="ECO:0007669"/>
    <property type="project" value="UniProtKB-SubCell"/>
</dbReference>
<dbReference type="Pfam" id="PF02779">
    <property type="entry name" value="Transket_pyr"/>
    <property type="match status" value="1"/>
</dbReference>
<dbReference type="PROSITE" id="PS50102">
    <property type="entry name" value="RRM"/>
    <property type="match status" value="1"/>
</dbReference>
<dbReference type="Pfam" id="PF00076">
    <property type="entry name" value="RRM_1"/>
    <property type="match status" value="1"/>
</dbReference>
<dbReference type="Pfam" id="PF16870">
    <property type="entry name" value="OxoGdeHyase_C"/>
    <property type="match status" value="1"/>
</dbReference>
<dbReference type="InterPro" id="IPR011603">
    <property type="entry name" value="2oxoglutarate_DH_E1"/>
</dbReference>
<evidence type="ECO:0000256" key="4">
    <source>
        <dbReference type="ARBA" id="ARBA00022946"/>
    </source>
</evidence>
<dbReference type="InterPro" id="IPR029061">
    <property type="entry name" value="THDP-binding"/>
</dbReference>
<accession>A0A1I7XLZ5</accession>
<keyword evidence="5" id="KW-0560">Oxidoreductase</keyword>
<evidence type="ECO:0000256" key="9">
    <source>
        <dbReference type="SAM" id="MobiDB-lite"/>
    </source>
</evidence>
<evidence type="ECO:0000256" key="6">
    <source>
        <dbReference type="ARBA" id="ARBA00023052"/>
    </source>
</evidence>
<keyword evidence="6" id="KW-0786">Thiamine pyrophosphate</keyword>
<dbReference type="InterPro" id="IPR035979">
    <property type="entry name" value="RBD_domain_sf"/>
</dbReference>
<comment type="subcellular location">
    <subcellularLocation>
        <location evidence="2">Mitochondrion</location>
    </subcellularLocation>
</comment>
<proteinExistence type="inferred from homology"/>
<dbReference type="SUPFAM" id="SSF54928">
    <property type="entry name" value="RNA-binding domain, RBD"/>
    <property type="match status" value="1"/>
</dbReference>
<evidence type="ECO:0000256" key="5">
    <source>
        <dbReference type="ARBA" id="ARBA00023002"/>
    </source>
</evidence>
<reference evidence="12" key="1">
    <citation type="submission" date="2016-11" db="UniProtKB">
        <authorList>
            <consortium name="WormBaseParasite"/>
        </authorList>
    </citation>
    <scope>IDENTIFICATION</scope>
</reference>
<comment type="similarity">
    <text evidence="3">Belongs to the alpha-ketoglutarate dehydrogenase family.</text>
</comment>
<evidence type="ECO:0000256" key="8">
    <source>
        <dbReference type="PROSITE-ProRule" id="PRU00176"/>
    </source>
</evidence>
<dbReference type="InterPro" id="IPR012677">
    <property type="entry name" value="Nucleotide-bd_a/b_plait_sf"/>
</dbReference>
<dbReference type="Pfam" id="PF00676">
    <property type="entry name" value="E1_dh"/>
    <property type="match status" value="1"/>
</dbReference>
<dbReference type="SUPFAM" id="SSF52518">
    <property type="entry name" value="Thiamin diphosphate-binding fold (THDP-binding)"/>
    <property type="match status" value="2"/>
</dbReference>
<dbReference type="SMART" id="SM00360">
    <property type="entry name" value="RRM"/>
    <property type="match status" value="1"/>
</dbReference>
<dbReference type="GO" id="GO:0003723">
    <property type="term" value="F:RNA binding"/>
    <property type="evidence" value="ECO:0007669"/>
    <property type="project" value="UniProtKB-UniRule"/>
</dbReference>
<evidence type="ECO:0000313" key="11">
    <source>
        <dbReference type="Proteomes" id="UP000095283"/>
    </source>
</evidence>
<evidence type="ECO:0000256" key="3">
    <source>
        <dbReference type="ARBA" id="ARBA00006936"/>
    </source>
</evidence>
<protein>
    <submittedName>
        <fullName evidence="12">RRM domain-containing protein</fullName>
    </submittedName>
</protein>
<evidence type="ECO:0000259" key="10">
    <source>
        <dbReference type="PROSITE" id="PS50102"/>
    </source>
</evidence>
<dbReference type="PANTHER" id="PTHR23152:SF4">
    <property type="entry name" value="2-OXOADIPATE DEHYDROGENASE COMPLEX COMPONENT E1"/>
    <property type="match status" value="1"/>
</dbReference>
<feature type="compositionally biased region" description="Polar residues" evidence="9">
    <location>
        <begin position="1256"/>
        <end position="1265"/>
    </location>
</feature>
<dbReference type="CDD" id="cd02016">
    <property type="entry name" value="TPP_E1_OGDC_like"/>
    <property type="match status" value="1"/>
</dbReference>
<dbReference type="GO" id="GO:0016624">
    <property type="term" value="F:oxidoreductase activity, acting on the aldehyde or oxo group of donors, disulfide as acceptor"/>
    <property type="evidence" value="ECO:0007669"/>
    <property type="project" value="InterPro"/>
</dbReference>
<organism evidence="11 12">
    <name type="scientific">Heterorhabditis bacteriophora</name>
    <name type="common">Entomopathogenic nematode worm</name>
    <dbReference type="NCBI Taxonomy" id="37862"/>
    <lineage>
        <taxon>Eukaryota</taxon>
        <taxon>Metazoa</taxon>
        <taxon>Ecdysozoa</taxon>
        <taxon>Nematoda</taxon>
        <taxon>Chromadorea</taxon>
        <taxon>Rhabditida</taxon>
        <taxon>Rhabditina</taxon>
        <taxon>Rhabditomorpha</taxon>
        <taxon>Strongyloidea</taxon>
        <taxon>Heterorhabditidae</taxon>
        <taxon>Heterorhabditis</taxon>
    </lineage>
</organism>
<evidence type="ECO:0000256" key="7">
    <source>
        <dbReference type="ARBA" id="ARBA00023128"/>
    </source>
</evidence>
<name>A0A1I7XLZ5_HETBA</name>
<dbReference type="Gene3D" id="1.10.287.1150">
    <property type="entry name" value="TPP helical domain"/>
    <property type="match status" value="1"/>
</dbReference>
<sequence length="1551" mass="173587">MVKLFVGNLADTVDSTKLKQVFQQFTKVTECDVVKNYAFVHIDDADVESIISRLNGYTLEGKQIHIQISTSKLRPQPGMTNQCFRCASTQHRTPQCPQDPANQVTQTIKIDLTGGVKRGSDLTDGPLPKRAAANVFQLGVIDDEIPRPCEPDLQQLYEEYNLSRQRYAYYRDRLMKEIEAKRGSAPPGFIPTANNAQLSSAAVSYLPQQNPSLQPAYSVPLASGNHPYSAVLNLKAPYATVSSTSAVIQPVYSTLPVSVQSSTLAAPYIAGAATQSHHVQPAVNTQGALLSIGQGSLHQTTPAPYVSQNPIHSAVGYGQQMSTPMTTQQYLQQTRAAQQQQQPTTTIQLNVIPPRQSAPYTGGQSNTWIQQQSAPSQSMPVPSFYTVHGYRANEKEFGYIPDPPKNFKPEGSMRTEDSQRIHLINAFRRYGYLQAQLDPLGILKQLNVPELNPEVYGISQDEKLVGKDLNINDLAEQLRLIYCGTMAIEFMYINDWEERQWLAQHFENAVVDELRNEEKINLAKLMLRCENFDQFLALKFPTVKRYGSEGAEAMFGFFSEMFNSAPEYDLKQIFIGIAHRGRLNLLVEMMQYPVVQMFRKMRGKQEFPIDVDGSGDVLSHLTSSFDHYSPDGTVHVSLLPNPSHLEAVNPVAMGKSRARARTLSLGDYSSDRGSHTGDGVLCALIHGDGAFSGQGVVWESLALSQAPHFRLGGSVHLITNNQIAFTAEAHIGRSSTHCTDIAKSFEYPVIHVNGDKPEEVVKATRLAMAYRDRFRKDVFINLVCYRRWGHNELDDPTFTQPTMYRAIDERQSVPRNYADTLIDEGLLSEDELKFDKDQHTNQLLIAFRAIENTPPSVNHLNGYWKGISQAPHDIQKWDTGCHIDLLKYIGAASVNVPPDFNLHPHLRKTHCEARLSKLITGDSIDWASAEVFFFRDIISFVQKLVFYISTTRLLFFRHAMLIDQTTDESHIPLNFISGQQKGFLEVCGEIFKIIFIVAIICTLLYSGKWLTQSGLTLLLPHGFDGAGPEHSSCRMERFLQLCDSREDQIPVDGENVNMRIANPTTSAQYFHLLRRQIIPNFRKPLIIVAPKILLRHPKAASSLSEFAPGTHFRNVIADFTCVPSLVTKVILTSGKHWITLEKARNERGLNDTVAIIRVESLCPFPLQDLRETLQHYPKAQNPRRRPVRVVDDPRTGPLLENESEIRVDSPDQALFYLNTVADHRIVEKNDDNENIVQLASKLVRTRKTSRKGKLWSDTSSHSSGHPRSELESGSELSAAETVIFLGPRTLHRSPSFYPPTFYPPSSPTVSSKLTQTSESSVRTCTGSIPPILKGHTPFLSPSLRLYDDLCSPPGTSGLSDLAVFGGKCTQERDDFGITIASAKTKSVGLDDDKRQAIMRWVDTCEPLLSPEETEATGEKERGEKGRECAILSHPLEDIIEQDEESMKESLRSRREENSHPLSILSREGIHRMESTESMVQDMVSDEDALERAMAASVSSIRSHDILSKLRGDLSPKDISDSLTTVTPSEMDLYRRASHLEEYATERVKVKE</sequence>
<evidence type="ECO:0000256" key="1">
    <source>
        <dbReference type="ARBA" id="ARBA00001964"/>
    </source>
</evidence>
<dbReference type="Gene3D" id="3.40.50.970">
    <property type="match status" value="1"/>
</dbReference>